<dbReference type="Proteomes" id="UP000309138">
    <property type="component" value="Unassembled WGS sequence"/>
</dbReference>
<proteinExistence type="predicted"/>
<evidence type="ECO:0000313" key="2">
    <source>
        <dbReference type="EMBL" id="TKD49876.1"/>
    </source>
</evidence>
<feature type="transmembrane region" description="Helical" evidence="1">
    <location>
        <begin position="109"/>
        <end position="130"/>
    </location>
</feature>
<evidence type="ECO:0000256" key="1">
    <source>
        <dbReference type="SAM" id="Phobius"/>
    </source>
</evidence>
<feature type="transmembrane region" description="Helical" evidence="1">
    <location>
        <begin position="57"/>
        <end position="81"/>
    </location>
</feature>
<feature type="transmembrane region" description="Helical" evidence="1">
    <location>
        <begin position="172"/>
        <end position="191"/>
    </location>
</feature>
<gene>
    <name evidence="2" type="ORF">FBR43_03150</name>
</gene>
<keyword evidence="1" id="KW-0472">Membrane</keyword>
<feature type="transmembrane region" description="Helical" evidence="1">
    <location>
        <begin position="142"/>
        <end position="165"/>
    </location>
</feature>
<dbReference type="AlphaFoldDB" id="A0A4U1L1I7"/>
<keyword evidence="3" id="KW-1185">Reference proteome</keyword>
<reference evidence="2 3" key="1">
    <citation type="submission" date="2019-04" db="EMBL/GenBank/DDBJ databases">
        <authorList>
            <person name="Yang Y."/>
            <person name="Wei D."/>
        </authorList>
    </citation>
    <scope>NUCLEOTIDE SEQUENCE [LARGE SCALE GENOMIC DNA]</scope>
    <source>
        <strain evidence="2 3">L-1-4w-11</strain>
    </source>
</reference>
<dbReference type="EMBL" id="SWKR01000002">
    <property type="protein sequence ID" value="TKD49876.1"/>
    <property type="molecule type" value="Genomic_DNA"/>
</dbReference>
<protein>
    <recommendedName>
        <fullName evidence="4">DUF3325 domain-containing protein</fullName>
    </recommendedName>
</protein>
<keyword evidence="1" id="KW-1133">Transmembrane helix</keyword>
<evidence type="ECO:0008006" key="4">
    <source>
        <dbReference type="Google" id="ProtNLM"/>
    </source>
</evidence>
<comment type="caution">
    <text evidence="2">The sequence shown here is derived from an EMBL/GenBank/DDBJ whole genome shotgun (WGS) entry which is preliminary data.</text>
</comment>
<feature type="transmembrane region" description="Helical" evidence="1">
    <location>
        <begin position="6"/>
        <end position="22"/>
    </location>
</feature>
<dbReference type="RefSeq" id="WP_136941818.1">
    <property type="nucleotide sequence ID" value="NZ_SWKR01000002.1"/>
</dbReference>
<accession>A0A4U1L1I7</accession>
<organism evidence="2 3">
    <name type="scientific">Sphingomonas baiyangensis</name>
    <dbReference type="NCBI Taxonomy" id="2572576"/>
    <lineage>
        <taxon>Bacteria</taxon>
        <taxon>Pseudomonadati</taxon>
        <taxon>Pseudomonadota</taxon>
        <taxon>Alphaproteobacteria</taxon>
        <taxon>Sphingomonadales</taxon>
        <taxon>Sphingomonadaceae</taxon>
        <taxon>Sphingomonas</taxon>
    </lineage>
</organism>
<name>A0A4U1L1I7_9SPHN</name>
<dbReference type="OrthoDB" id="7573860at2"/>
<evidence type="ECO:0000313" key="3">
    <source>
        <dbReference type="Proteomes" id="UP000309138"/>
    </source>
</evidence>
<keyword evidence="1" id="KW-0812">Transmembrane</keyword>
<feature type="transmembrane region" description="Helical" evidence="1">
    <location>
        <begin position="34"/>
        <end position="51"/>
    </location>
</feature>
<sequence length="192" mass="19448">MGSGALPLWIAGLLGAGGVGVLRHAWSLPQRSPGWNAAGWLAIAAAVVVAWGHSGAWGVSVAALVTTTAAFVALGVAGATAPRGRAASSNRRAGMLPQPGEPRHLARRLGTFAIVMPLGFAVALLLGLATRGLGMALGWGEANANVAALFVVPLGWAVLATVLLMQTRRMQLLTMAGCAILCAPLMLTGWGS</sequence>